<keyword evidence="1" id="KW-0812">Transmembrane</keyword>
<organism evidence="2">
    <name type="scientific">Arundo donax</name>
    <name type="common">Giant reed</name>
    <name type="synonym">Donax arundinaceus</name>
    <dbReference type="NCBI Taxonomy" id="35708"/>
    <lineage>
        <taxon>Eukaryota</taxon>
        <taxon>Viridiplantae</taxon>
        <taxon>Streptophyta</taxon>
        <taxon>Embryophyta</taxon>
        <taxon>Tracheophyta</taxon>
        <taxon>Spermatophyta</taxon>
        <taxon>Magnoliopsida</taxon>
        <taxon>Liliopsida</taxon>
        <taxon>Poales</taxon>
        <taxon>Poaceae</taxon>
        <taxon>PACMAD clade</taxon>
        <taxon>Arundinoideae</taxon>
        <taxon>Arundineae</taxon>
        <taxon>Arundo</taxon>
    </lineage>
</organism>
<dbReference type="EMBL" id="GBRH01184245">
    <property type="protein sequence ID" value="JAE13651.1"/>
    <property type="molecule type" value="Transcribed_RNA"/>
</dbReference>
<protein>
    <submittedName>
        <fullName evidence="2">Uncharacterized protein</fullName>
    </submittedName>
</protein>
<keyword evidence="1" id="KW-1133">Transmembrane helix</keyword>
<reference evidence="2" key="2">
    <citation type="journal article" date="2015" name="Data Brief">
        <title>Shoot transcriptome of the giant reed, Arundo donax.</title>
        <authorList>
            <person name="Barrero R.A."/>
            <person name="Guerrero F.D."/>
            <person name="Moolhuijzen P."/>
            <person name="Goolsby J.A."/>
            <person name="Tidwell J."/>
            <person name="Bellgard S.E."/>
            <person name="Bellgard M.I."/>
        </authorList>
    </citation>
    <scope>NUCLEOTIDE SEQUENCE</scope>
    <source>
        <tissue evidence="2">Shoot tissue taken approximately 20 cm above the soil surface</tissue>
    </source>
</reference>
<name>A0A0A9FTK4_ARUDO</name>
<accession>A0A0A9FTK4</accession>
<evidence type="ECO:0000313" key="2">
    <source>
        <dbReference type="EMBL" id="JAE13651.1"/>
    </source>
</evidence>
<reference evidence="2" key="1">
    <citation type="submission" date="2014-09" db="EMBL/GenBank/DDBJ databases">
        <authorList>
            <person name="Magalhaes I.L.F."/>
            <person name="Oliveira U."/>
            <person name="Santos F.R."/>
            <person name="Vidigal T.H.D.A."/>
            <person name="Brescovit A.D."/>
            <person name="Santos A.J."/>
        </authorList>
    </citation>
    <scope>NUCLEOTIDE SEQUENCE</scope>
    <source>
        <tissue evidence="2">Shoot tissue taken approximately 20 cm above the soil surface</tissue>
    </source>
</reference>
<proteinExistence type="predicted"/>
<feature type="transmembrane region" description="Helical" evidence="1">
    <location>
        <begin position="12"/>
        <end position="34"/>
    </location>
</feature>
<keyword evidence="1" id="KW-0472">Membrane</keyword>
<dbReference type="AlphaFoldDB" id="A0A0A9FTK4"/>
<evidence type="ECO:0000256" key="1">
    <source>
        <dbReference type="SAM" id="Phobius"/>
    </source>
</evidence>
<sequence>MPSHLRMVSCKFIPFVQFFIYMKFLFLMYLKYIYYASFWSNHLFVALV</sequence>